<gene>
    <name evidence="1" type="ORF">BDV96DRAFT_585428</name>
</gene>
<dbReference type="EMBL" id="ML977342">
    <property type="protein sequence ID" value="KAF2109361.1"/>
    <property type="molecule type" value="Genomic_DNA"/>
</dbReference>
<proteinExistence type="predicted"/>
<name>A0A6A5YT86_9PLEO</name>
<accession>A0A6A5YT86</accession>
<reference evidence="1" key="1">
    <citation type="journal article" date="2020" name="Stud. Mycol.">
        <title>101 Dothideomycetes genomes: a test case for predicting lifestyles and emergence of pathogens.</title>
        <authorList>
            <person name="Haridas S."/>
            <person name="Albert R."/>
            <person name="Binder M."/>
            <person name="Bloem J."/>
            <person name="Labutti K."/>
            <person name="Salamov A."/>
            <person name="Andreopoulos B."/>
            <person name="Baker S."/>
            <person name="Barry K."/>
            <person name="Bills G."/>
            <person name="Bluhm B."/>
            <person name="Cannon C."/>
            <person name="Castanera R."/>
            <person name="Culley D."/>
            <person name="Daum C."/>
            <person name="Ezra D."/>
            <person name="Gonzalez J."/>
            <person name="Henrissat B."/>
            <person name="Kuo A."/>
            <person name="Liang C."/>
            <person name="Lipzen A."/>
            <person name="Lutzoni F."/>
            <person name="Magnuson J."/>
            <person name="Mondo S."/>
            <person name="Nolan M."/>
            <person name="Ohm R."/>
            <person name="Pangilinan J."/>
            <person name="Park H.-J."/>
            <person name="Ramirez L."/>
            <person name="Alfaro M."/>
            <person name="Sun H."/>
            <person name="Tritt A."/>
            <person name="Yoshinaga Y."/>
            <person name="Zwiers L.-H."/>
            <person name="Turgeon B."/>
            <person name="Goodwin S."/>
            <person name="Spatafora J."/>
            <person name="Crous P."/>
            <person name="Grigoriev I."/>
        </authorList>
    </citation>
    <scope>NUCLEOTIDE SEQUENCE</scope>
    <source>
        <strain evidence="1">CBS 627.86</strain>
    </source>
</reference>
<evidence type="ECO:0000313" key="2">
    <source>
        <dbReference type="Proteomes" id="UP000799770"/>
    </source>
</evidence>
<dbReference type="Proteomes" id="UP000799770">
    <property type="component" value="Unassembled WGS sequence"/>
</dbReference>
<protein>
    <submittedName>
        <fullName evidence="1">Uncharacterized protein</fullName>
    </submittedName>
</protein>
<dbReference type="OrthoDB" id="5354164at2759"/>
<organism evidence="1 2">
    <name type="scientific">Lophiotrema nucula</name>
    <dbReference type="NCBI Taxonomy" id="690887"/>
    <lineage>
        <taxon>Eukaryota</taxon>
        <taxon>Fungi</taxon>
        <taxon>Dikarya</taxon>
        <taxon>Ascomycota</taxon>
        <taxon>Pezizomycotina</taxon>
        <taxon>Dothideomycetes</taxon>
        <taxon>Pleosporomycetidae</taxon>
        <taxon>Pleosporales</taxon>
        <taxon>Lophiotremataceae</taxon>
        <taxon>Lophiotrema</taxon>
    </lineage>
</organism>
<dbReference type="AlphaFoldDB" id="A0A6A5YT86"/>
<keyword evidence="2" id="KW-1185">Reference proteome</keyword>
<sequence>MLYNQLPHATVDIRVASSPLANHRWIPNEEAGTSPFSAYSLSREQTFACIAKFESGAFNFDPVAMKGVHAVSAGNSIFVSRNLLEDPCH</sequence>
<evidence type="ECO:0000313" key="1">
    <source>
        <dbReference type="EMBL" id="KAF2109361.1"/>
    </source>
</evidence>